<reference evidence="1" key="1">
    <citation type="submission" date="2022-07" db="EMBL/GenBank/DDBJ databases">
        <title>Genome analysis of Parmales, a sister group of diatoms, reveals the evolutionary specialization of diatoms from phago-mixotrophs to photoautotrophs.</title>
        <authorList>
            <person name="Ban H."/>
            <person name="Sato S."/>
            <person name="Yoshikawa S."/>
            <person name="Kazumasa Y."/>
            <person name="Nakamura Y."/>
            <person name="Ichinomiya M."/>
            <person name="Saitoh K."/>
            <person name="Sato N."/>
            <person name="Blanc-Mathieu R."/>
            <person name="Endo H."/>
            <person name="Kuwata A."/>
            <person name="Ogata H."/>
        </authorList>
    </citation>
    <scope>NUCLEOTIDE SEQUENCE</scope>
</reference>
<dbReference type="Proteomes" id="UP001165082">
    <property type="component" value="Unassembled WGS sequence"/>
</dbReference>
<sequence>MCVGPVTLSGSSAPINLMIPGSLDAADLVGVATAFNEAAGQIMIEEVADAELLAAFIEDQASVTMFRRQGYKRALERGGGEGPGPGTPASLWVSSQICGPPSGFASGLVSGVFVVNLSTFNVLLPADYEFYFERVGLAKVRLEGGVWEGWGEAEFRAFASFAREWVMAGGEVEFRSSDAPVSVGSRASEAMRSAGFEVPGPGPAGPAPPGVFSLPPLPPPQPQGLADADVYVINLDRRPDRWELMSGRLALSGVSSSPTRVPATDGSLLDLANSPRLSRLFSLEGWRYGGAGGNPYQDHAYRTGVLGCAHSHFTTWGAIGSSAAARDEATGLRSGDRVSGPGSQIYLILEDDVELAGPFWEDRGNWGDLVGALRDNGQWDICFLGTLDERDMYGDLTIFSVGGIEVQRMSTEGRAHGAGAFAMLVRPRGARKLRELAERRSIMQAVDWFIFDAVASGEITAYKIKPMVAVSPEGDGRDSDNDQGYKHARTQMMKENRGGPLGENGDMRLLEFEVLSPKGCVVDGGGEGLEVLLDMTVEGAANVFVERQRSSKICATLERLGGGGGVGDGGVTLVSSVQRSNPARPFLNAGPTFVGCYSFQEDGVRLTGLSEGRYKLNVRMGKLWE</sequence>
<evidence type="ECO:0000313" key="1">
    <source>
        <dbReference type="EMBL" id="GMH74712.1"/>
    </source>
</evidence>
<name>A0A9W7AM00_9STRA</name>
<gene>
    <name evidence="1" type="ORF">TrRE_jg10565</name>
</gene>
<proteinExistence type="predicted"/>
<dbReference type="AlphaFoldDB" id="A0A9W7AM00"/>
<protein>
    <submittedName>
        <fullName evidence="1">Uncharacterized protein</fullName>
    </submittedName>
</protein>
<comment type="caution">
    <text evidence="1">The sequence shown here is derived from an EMBL/GenBank/DDBJ whole genome shotgun (WGS) entry which is preliminary data.</text>
</comment>
<dbReference type="OrthoDB" id="47375at2759"/>
<dbReference type="CDD" id="cd06532">
    <property type="entry name" value="Glyco_transf_25"/>
    <property type="match status" value="1"/>
</dbReference>
<feature type="non-terminal residue" evidence="1">
    <location>
        <position position="1"/>
    </location>
</feature>
<evidence type="ECO:0000313" key="2">
    <source>
        <dbReference type="Proteomes" id="UP001165082"/>
    </source>
</evidence>
<dbReference type="EMBL" id="BRXZ01001589">
    <property type="protein sequence ID" value="GMH74712.1"/>
    <property type="molecule type" value="Genomic_DNA"/>
</dbReference>
<dbReference type="InterPro" id="IPR002654">
    <property type="entry name" value="Glyco_trans_25"/>
</dbReference>
<keyword evidence="2" id="KW-1185">Reference proteome</keyword>
<accession>A0A9W7AM00</accession>
<organism evidence="1 2">
    <name type="scientific">Triparma retinervis</name>
    <dbReference type="NCBI Taxonomy" id="2557542"/>
    <lineage>
        <taxon>Eukaryota</taxon>
        <taxon>Sar</taxon>
        <taxon>Stramenopiles</taxon>
        <taxon>Ochrophyta</taxon>
        <taxon>Bolidophyceae</taxon>
        <taxon>Parmales</taxon>
        <taxon>Triparmaceae</taxon>
        <taxon>Triparma</taxon>
    </lineage>
</organism>